<keyword evidence="2" id="KW-1185">Reference proteome</keyword>
<sequence>MALWTPTSFDTYRSAIFDEGTLTLSVVTKNLYQGGNRRPDLYFKSEFGEQRYKSTFNKEQQSTLESFSGYFNIRSAVNDYDISLNYVLQEHVCGLSPKGHINWESKGTLENLLCIVRNKRNEVAHRNGNISKHELQEKLDELRRLYGYIIDCVARITHYGVCQLKVCSIEFDKLSIIEGLERKYPSHSDLVYCNRCATIVQHDVIDTHACTASNYDVMVHPRREKGEGSGIPSLGKIALGAAGGAAALWVAASLMKEPEKTANKVLEKIIFQTSENAILKVSEKAIFDSSEFLSQHVLN</sequence>
<comment type="caution">
    <text evidence="1">The sequence shown here is derived from an EMBL/GenBank/DDBJ whole genome shotgun (WGS) entry which is preliminary data.</text>
</comment>
<dbReference type="EMBL" id="CAXKWB010030323">
    <property type="protein sequence ID" value="CAL4137316.1"/>
    <property type="molecule type" value="Genomic_DNA"/>
</dbReference>
<dbReference type="AlphaFoldDB" id="A0AAV2RTF7"/>
<organism evidence="1 2">
    <name type="scientific">Meganyctiphanes norvegica</name>
    <name type="common">Northern krill</name>
    <name type="synonym">Thysanopoda norvegica</name>
    <dbReference type="NCBI Taxonomy" id="48144"/>
    <lineage>
        <taxon>Eukaryota</taxon>
        <taxon>Metazoa</taxon>
        <taxon>Ecdysozoa</taxon>
        <taxon>Arthropoda</taxon>
        <taxon>Crustacea</taxon>
        <taxon>Multicrustacea</taxon>
        <taxon>Malacostraca</taxon>
        <taxon>Eumalacostraca</taxon>
        <taxon>Eucarida</taxon>
        <taxon>Euphausiacea</taxon>
        <taxon>Euphausiidae</taxon>
        <taxon>Meganyctiphanes</taxon>
    </lineage>
</organism>
<protein>
    <submittedName>
        <fullName evidence="1">Uncharacterized protein</fullName>
    </submittedName>
</protein>
<proteinExistence type="predicted"/>
<evidence type="ECO:0000313" key="2">
    <source>
        <dbReference type="Proteomes" id="UP001497623"/>
    </source>
</evidence>
<dbReference type="Proteomes" id="UP001497623">
    <property type="component" value="Unassembled WGS sequence"/>
</dbReference>
<name>A0AAV2RTF7_MEGNR</name>
<gene>
    <name evidence="1" type="ORF">MNOR_LOCUS28053</name>
</gene>
<evidence type="ECO:0000313" key="1">
    <source>
        <dbReference type="EMBL" id="CAL4137316.1"/>
    </source>
</evidence>
<reference evidence="1 2" key="1">
    <citation type="submission" date="2024-05" db="EMBL/GenBank/DDBJ databases">
        <authorList>
            <person name="Wallberg A."/>
        </authorList>
    </citation>
    <scope>NUCLEOTIDE SEQUENCE [LARGE SCALE GENOMIC DNA]</scope>
</reference>
<accession>A0AAV2RTF7</accession>